<gene>
    <name evidence="2" type="ORF">JF544_02650</name>
</gene>
<organism evidence="2 3">
    <name type="scientific">Halobacillus kuroshimensis</name>
    <dbReference type="NCBI Taxonomy" id="302481"/>
    <lineage>
        <taxon>Bacteria</taxon>
        <taxon>Bacillati</taxon>
        <taxon>Bacillota</taxon>
        <taxon>Bacilli</taxon>
        <taxon>Bacillales</taxon>
        <taxon>Bacillaceae</taxon>
        <taxon>Halobacillus</taxon>
    </lineage>
</organism>
<comment type="caution">
    <text evidence="2">The sequence shown here is derived from an EMBL/GenBank/DDBJ whole genome shotgun (WGS) entry which is preliminary data.</text>
</comment>
<evidence type="ECO:0000313" key="2">
    <source>
        <dbReference type="EMBL" id="MBN8234124.1"/>
    </source>
</evidence>
<proteinExistence type="predicted"/>
<keyword evidence="1" id="KW-0472">Membrane</keyword>
<feature type="transmembrane region" description="Helical" evidence="1">
    <location>
        <begin position="32"/>
        <end position="50"/>
    </location>
</feature>
<dbReference type="EMBL" id="JAEKJY010000001">
    <property type="protein sequence ID" value="MBN8234124.1"/>
    <property type="molecule type" value="Genomic_DNA"/>
</dbReference>
<sequence>MRRLQAAALVGLIICLVLYLTGYKNTLIYEMAFFITIGLTLWWTVVKWKWRRREVERNRT</sequence>
<reference evidence="2 3" key="1">
    <citation type="submission" date="2020-12" db="EMBL/GenBank/DDBJ databases">
        <title>Oil enriched cultivation method for isolating marine PHA-producing bacteria.</title>
        <authorList>
            <person name="Zheng W."/>
            <person name="Yu S."/>
            <person name="Huang Y."/>
        </authorList>
    </citation>
    <scope>NUCLEOTIDE SEQUENCE [LARGE SCALE GENOMIC DNA]</scope>
    <source>
        <strain evidence="2 3">SY-2-6</strain>
    </source>
</reference>
<keyword evidence="3" id="KW-1185">Reference proteome</keyword>
<dbReference type="Proteomes" id="UP000663970">
    <property type="component" value="Unassembled WGS sequence"/>
</dbReference>
<protein>
    <submittedName>
        <fullName evidence="2">Uncharacterized protein</fullName>
    </submittedName>
</protein>
<accession>A0ABS3DS01</accession>
<evidence type="ECO:0000313" key="3">
    <source>
        <dbReference type="Proteomes" id="UP000663970"/>
    </source>
</evidence>
<dbReference type="RefSeq" id="WP_027953909.1">
    <property type="nucleotide sequence ID" value="NZ_JAEKJY010000001.1"/>
</dbReference>
<evidence type="ECO:0000256" key="1">
    <source>
        <dbReference type="SAM" id="Phobius"/>
    </source>
</evidence>
<name>A0ABS3DS01_9BACI</name>
<keyword evidence="1" id="KW-1133">Transmembrane helix</keyword>
<keyword evidence="1" id="KW-0812">Transmembrane</keyword>